<proteinExistence type="predicted"/>
<accession>A0A518BES2</accession>
<organism evidence="1 2">
    <name type="scientific">Engelhardtia mirabilis</name>
    <dbReference type="NCBI Taxonomy" id="2528011"/>
    <lineage>
        <taxon>Bacteria</taxon>
        <taxon>Pseudomonadati</taxon>
        <taxon>Planctomycetota</taxon>
        <taxon>Planctomycetia</taxon>
        <taxon>Planctomycetia incertae sedis</taxon>
        <taxon>Engelhardtia</taxon>
    </lineage>
</organism>
<dbReference type="Pfam" id="PF04308">
    <property type="entry name" value="RNaseH_like"/>
    <property type="match status" value="1"/>
</dbReference>
<dbReference type="KEGG" id="pbap:Pla133_05540"/>
<dbReference type="AlphaFoldDB" id="A0A518BES2"/>
<reference evidence="1 2" key="1">
    <citation type="submission" date="2019-02" db="EMBL/GenBank/DDBJ databases">
        <title>Deep-cultivation of Planctomycetes and their phenomic and genomic characterization uncovers novel biology.</title>
        <authorList>
            <person name="Wiegand S."/>
            <person name="Jogler M."/>
            <person name="Boedeker C."/>
            <person name="Pinto D."/>
            <person name="Vollmers J."/>
            <person name="Rivas-Marin E."/>
            <person name="Kohn T."/>
            <person name="Peeters S.H."/>
            <person name="Heuer A."/>
            <person name="Rast P."/>
            <person name="Oberbeckmann S."/>
            <person name="Bunk B."/>
            <person name="Jeske O."/>
            <person name="Meyerdierks A."/>
            <person name="Storesund J.E."/>
            <person name="Kallscheuer N."/>
            <person name="Luecker S."/>
            <person name="Lage O.M."/>
            <person name="Pohl T."/>
            <person name="Merkel B.J."/>
            <person name="Hornburger P."/>
            <person name="Mueller R.-W."/>
            <person name="Bruemmer F."/>
            <person name="Labrenz M."/>
            <person name="Spormann A.M."/>
            <person name="Op den Camp H."/>
            <person name="Overmann J."/>
            <person name="Amann R."/>
            <person name="Jetten M.S.M."/>
            <person name="Mascher T."/>
            <person name="Medema M.H."/>
            <person name="Devos D.P."/>
            <person name="Kaster A.-K."/>
            <person name="Ovreas L."/>
            <person name="Rohde M."/>
            <person name="Galperin M.Y."/>
            <person name="Jogler C."/>
        </authorList>
    </citation>
    <scope>NUCLEOTIDE SEQUENCE [LARGE SCALE GENOMIC DNA]</scope>
    <source>
        <strain evidence="1 2">Pla133</strain>
    </source>
</reference>
<dbReference type="RefSeq" id="WP_145062155.1">
    <property type="nucleotide sequence ID" value="NZ_CP036287.1"/>
</dbReference>
<name>A0A518BES2_9BACT</name>
<dbReference type="InterPro" id="IPR007405">
    <property type="entry name" value="Phage_KVP40_Orf299"/>
</dbReference>
<evidence type="ECO:0000313" key="1">
    <source>
        <dbReference type="EMBL" id="QDU65489.1"/>
    </source>
</evidence>
<dbReference type="EMBL" id="CP036287">
    <property type="protein sequence ID" value="QDU65489.1"/>
    <property type="molecule type" value="Genomic_DNA"/>
</dbReference>
<sequence>MADRWRHLSGSWIDDLDSALEELVGDDEFLIHVGTDSKNRGAHTDFVTVVAILRPGFGARVLYRKQRCQRMGALAQRLIQEAQMSIETALMLSERVPQDIVLHIDANPDERHKSSRYARSLAGMGLGNGFEVRLKPDAWCASSVADHVVNRRHQRVA</sequence>
<protein>
    <submittedName>
        <fullName evidence="1">Uncharacterized protein</fullName>
    </submittedName>
</protein>
<gene>
    <name evidence="1" type="ORF">Pla133_05540</name>
</gene>
<keyword evidence="2" id="KW-1185">Reference proteome</keyword>
<evidence type="ECO:0000313" key="2">
    <source>
        <dbReference type="Proteomes" id="UP000316921"/>
    </source>
</evidence>
<dbReference type="PANTHER" id="PTHR39961:SF1">
    <property type="entry name" value="DUF458 DOMAIN-CONTAINING PROTEIN"/>
    <property type="match status" value="1"/>
</dbReference>
<dbReference type="PANTHER" id="PTHR39961">
    <property type="entry name" value="HYPOTHETICAL CYTOSOLIC PROTEIN"/>
    <property type="match status" value="1"/>
</dbReference>
<dbReference type="Proteomes" id="UP000316921">
    <property type="component" value="Chromosome"/>
</dbReference>